<dbReference type="AlphaFoldDB" id="A0A6J2XBF8"/>
<evidence type="ECO:0000313" key="2">
    <source>
        <dbReference type="RefSeq" id="XP_030748496.1"/>
    </source>
</evidence>
<sequence length="178" mass="19987">MSRSQDLVDQFEQLCELQKSASIQSEFTLSDEVTNINCVLEKNATVINELVSYLNSTTIDTVNGRTSSNVISVGQESAPLLVTLQRSATNIYNMNTKNKFHNLEEVTQDKMCKADEELNSLDDYIKNTSKFVQNSKYLLKHLKSIQNFDSSIPELSSFFMAGIVTSSPQTSPRKCIEL</sequence>
<dbReference type="InParanoid" id="A0A6J2XBF8"/>
<dbReference type="Proteomes" id="UP000504635">
    <property type="component" value="Unplaced"/>
</dbReference>
<organism evidence="1 2">
    <name type="scientific">Sitophilus oryzae</name>
    <name type="common">Rice weevil</name>
    <name type="synonym">Curculio oryzae</name>
    <dbReference type="NCBI Taxonomy" id="7048"/>
    <lineage>
        <taxon>Eukaryota</taxon>
        <taxon>Metazoa</taxon>
        <taxon>Ecdysozoa</taxon>
        <taxon>Arthropoda</taxon>
        <taxon>Hexapoda</taxon>
        <taxon>Insecta</taxon>
        <taxon>Pterygota</taxon>
        <taxon>Neoptera</taxon>
        <taxon>Endopterygota</taxon>
        <taxon>Coleoptera</taxon>
        <taxon>Polyphaga</taxon>
        <taxon>Cucujiformia</taxon>
        <taxon>Curculionidae</taxon>
        <taxon>Dryophthorinae</taxon>
        <taxon>Sitophilus</taxon>
    </lineage>
</organism>
<proteinExistence type="predicted"/>
<dbReference type="KEGG" id="soy:115876732"/>
<evidence type="ECO:0000313" key="1">
    <source>
        <dbReference type="Proteomes" id="UP000504635"/>
    </source>
</evidence>
<dbReference type="GeneID" id="115876732"/>
<name>A0A6J2XBF8_SITOR</name>
<accession>A0A6J2XBF8</accession>
<protein>
    <submittedName>
        <fullName evidence="2">Uncharacterized protein LOC115876732</fullName>
    </submittedName>
</protein>
<dbReference type="RefSeq" id="XP_030748496.1">
    <property type="nucleotide sequence ID" value="XM_030892636.1"/>
</dbReference>
<reference evidence="2" key="1">
    <citation type="submission" date="2025-08" db="UniProtKB">
        <authorList>
            <consortium name="RefSeq"/>
        </authorList>
    </citation>
    <scope>IDENTIFICATION</scope>
    <source>
        <tissue evidence="2">Gonads</tissue>
    </source>
</reference>
<keyword evidence="1" id="KW-1185">Reference proteome</keyword>
<gene>
    <name evidence="2" type="primary">LOC115876732</name>
</gene>